<feature type="region of interest" description="Disordered" evidence="1">
    <location>
        <begin position="242"/>
        <end position="349"/>
    </location>
</feature>
<dbReference type="InterPro" id="IPR029071">
    <property type="entry name" value="Ubiquitin-like_domsf"/>
</dbReference>
<dbReference type="Gene3D" id="3.40.30.10">
    <property type="entry name" value="Glutaredoxin"/>
    <property type="match status" value="1"/>
</dbReference>
<dbReference type="InterPro" id="IPR050730">
    <property type="entry name" value="UBX_domain-protein"/>
</dbReference>
<dbReference type="GO" id="GO:0005783">
    <property type="term" value="C:endoplasmic reticulum"/>
    <property type="evidence" value="ECO:0007669"/>
    <property type="project" value="TreeGrafter"/>
</dbReference>
<dbReference type="Gene3D" id="3.10.20.90">
    <property type="entry name" value="Phosphatidylinositol 3-kinase Catalytic Subunit, Chain A, domain 1"/>
    <property type="match status" value="1"/>
</dbReference>
<feature type="compositionally biased region" description="Low complexity" evidence="1">
    <location>
        <begin position="7"/>
        <end position="25"/>
    </location>
</feature>
<dbReference type="KEGG" id="fcy:FRACYDRAFT_262489"/>
<evidence type="ECO:0000313" key="4">
    <source>
        <dbReference type="Proteomes" id="UP000095751"/>
    </source>
</evidence>
<dbReference type="InterPro" id="IPR036249">
    <property type="entry name" value="Thioredoxin-like_sf"/>
</dbReference>
<dbReference type="PANTHER" id="PTHR23322:SF1">
    <property type="entry name" value="FAS-ASSOCIATED FACTOR 2"/>
    <property type="match status" value="1"/>
</dbReference>
<reference evidence="3 4" key="1">
    <citation type="submission" date="2016-09" db="EMBL/GenBank/DDBJ databases">
        <title>Extensive genetic diversity and differential bi-allelic expression allows diatom success in the polar Southern Ocean.</title>
        <authorList>
            <consortium name="DOE Joint Genome Institute"/>
            <person name="Mock T."/>
            <person name="Otillar R.P."/>
            <person name="Strauss J."/>
            <person name="Dupont C."/>
            <person name="Frickenhaus S."/>
            <person name="Maumus F."/>
            <person name="Mcmullan M."/>
            <person name="Sanges R."/>
            <person name="Schmutz J."/>
            <person name="Toseland A."/>
            <person name="Valas R."/>
            <person name="Veluchamy A."/>
            <person name="Ward B.J."/>
            <person name="Allen A."/>
            <person name="Barry K."/>
            <person name="Falciatore A."/>
            <person name="Ferrante M."/>
            <person name="Fortunato A.E."/>
            <person name="Gloeckner G."/>
            <person name="Gruber A."/>
            <person name="Hipkin R."/>
            <person name="Janech M."/>
            <person name="Kroth P."/>
            <person name="Leese F."/>
            <person name="Lindquist E."/>
            <person name="Lyon B.R."/>
            <person name="Martin J."/>
            <person name="Mayer C."/>
            <person name="Parker M."/>
            <person name="Quesneville H."/>
            <person name="Raymond J."/>
            <person name="Uhlig C."/>
            <person name="Valentin K.U."/>
            <person name="Worden A.Z."/>
            <person name="Armbrust E.V."/>
            <person name="Bowler C."/>
            <person name="Green B."/>
            <person name="Moulton V."/>
            <person name="Van Oosterhout C."/>
            <person name="Grigoriev I."/>
        </authorList>
    </citation>
    <scope>NUCLEOTIDE SEQUENCE [LARGE SCALE GENOMIC DNA]</scope>
    <source>
        <strain evidence="3 4">CCMP1102</strain>
    </source>
</reference>
<dbReference type="PANTHER" id="PTHR23322">
    <property type="entry name" value="FAS-ASSOCIATED PROTEIN"/>
    <property type="match status" value="1"/>
</dbReference>
<dbReference type="PROSITE" id="PS50033">
    <property type="entry name" value="UBX"/>
    <property type="match status" value="1"/>
</dbReference>
<dbReference type="InterPro" id="IPR001012">
    <property type="entry name" value="UBX_dom"/>
</dbReference>
<accession>A0A1E7F7E0</accession>
<dbReference type="InParanoid" id="A0A1E7F7E0"/>
<dbReference type="GO" id="GO:0036503">
    <property type="term" value="P:ERAD pathway"/>
    <property type="evidence" value="ECO:0007669"/>
    <property type="project" value="TreeGrafter"/>
</dbReference>
<dbReference type="SUPFAM" id="SSF54236">
    <property type="entry name" value="Ubiquitin-like"/>
    <property type="match status" value="1"/>
</dbReference>
<dbReference type="AlphaFoldDB" id="A0A1E7F7E0"/>
<gene>
    <name evidence="3" type="ORF">FRACYDRAFT_262489</name>
</gene>
<proteinExistence type="predicted"/>
<feature type="region of interest" description="Disordered" evidence="1">
    <location>
        <begin position="1"/>
        <end position="28"/>
    </location>
</feature>
<feature type="domain" description="UBX" evidence="2">
    <location>
        <begin position="319"/>
        <end position="349"/>
    </location>
</feature>
<dbReference type="GO" id="GO:0043130">
    <property type="term" value="F:ubiquitin binding"/>
    <property type="evidence" value="ECO:0007669"/>
    <property type="project" value="TreeGrafter"/>
</dbReference>
<sequence length="349" mass="40044">MAPSIINNSHQTGTSNSNSNNATNSNGGGSRLSSFQRLFYRPMWNWAGFFFRTLFWPLRRVSDYLLPLSPDELSPERASKLFNSYLKNNLNNNNNNNDSNAIIDLFSTKSYASLQREAASTDALIMVYLHSPHHRSADDVCRRLLCSPSMVRFLTENKERVLSLGSSISTAQGASLSYSLSASSFPVLAILQPVKTSSSTRRPVKLIFKAEGPALMKLTAMQLTTLVTATFQKHERTVLEDASRRYEREQEVQLRRQQDEEYQETLRQDQERERQRTEERLEAEREEELKMEEEKRKIAEEASRLDRARSLVRDEPPKGTPGSTRLRFRLPNGKQLDRRFEGDETIESL</sequence>
<dbReference type="OrthoDB" id="1026733at2759"/>
<dbReference type="Proteomes" id="UP000095751">
    <property type="component" value="Unassembled WGS sequence"/>
</dbReference>
<evidence type="ECO:0000256" key="1">
    <source>
        <dbReference type="SAM" id="MobiDB-lite"/>
    </source>
</evidence>
<evidence type="ECO:0000259" key="2">
    <source>
        <dbReference type="PROSITE" id="PS50033"/>
    </source>
</evidence>
<organism evidence="3 4">
    <name type="scientific">Fragilariopsis cylindrus CCMP1102</name>
    <dbReference type="NCBI Taxonomy" id="635003"/>
    <lineage>
        <taxon>Eukaryota</taxon>
        <taxon>Sar</taxon>
        <taxon>Stramenopiles</taxon>
        <taxon>Ochrophyta</taxon>
        <taxon>Bacillariophyta</taxon>
        <taxon>Bacillariophyceae</taxon>
        <taxon>Bacillariophycidae</taxon>
        <taxon>Bacillariales</taxon>
        <taxon>Bacillariaceae</taxon>
        <taxon>Fragilariopsis</taxon>
    </lineage>
</organism>
<keyword evidence="4" id="KW-1185">Reference proteome</keyword>
<dbReference type="SUPFAM" id="SSF52833">
    <property type="entry name" value="Thioredoxin-like"/>
    <property type="match status" value="1"/>
</dbReference>
<name>A0A1E7F7E0_9STRA</name>
<feature type="compositionally biased region" description="Basic and acidic residues" evidence="1">
    <location>
        <begin position="242"/>
        <end position="283"/>
    </location>
</feature>
<protein>
    <recommendedName>
        <fullName evidence="2">UBX domain-containing protein</fullName>
    </recommendedName>
</protein>
<dbReference type="EMBL" id="KV784361">
    <property type="protein sequence ID" value="OEU14066.1"/>
    <property type="molecule type" value="Genomic_DNA"/>
</dbReference>
<feature type="compositionally biased region" description="Basic and acidic residues" evidence="1">
    <location>
        <begin position="292"/>
        <end position="317"/>
    </location>
</feature>
<evidence type="ECO:0000313" key="3">
    <source>
        <dbReference type="EMBL" id="OEU14066.1"/>
    </source>
</evidence>